<name>A0ABU3D9H0_9FLAO</name>
<gene>
    <name evidence="2" type="ORF">RM539_16480</name>
</gene>
<proteinExistence type="predicted"/>
<organism evidence="2 3">
    <name type="scientific">Autumnicola musiva</name>
    <dbReference type="NCBI Taxonomy" id="3075589"/>
    <lineage>
        <taxon>Bacteria</taxon>
        <taxon>Pseudomonadati</taxon>
        <taxon>Bacteroidota</taxon>
        <taxon>Flavobacteriia</taxon>
        <taxon>Flavobacteriales</taxon>
        <taxon>Flavobacteriaceae</taxon>
        <taxon>Autumnicola</taxon>
    </lineage>
</organism>
<feature type="signal peptide" evidence="1">
    <location>
        <begin position="1"/>
        <end position="21"/>
    </location>
</feature>
<dbReference type="RefSeq" id="WP_311504516.1">
    <property type="nucleotide sequence ID" value="NZ_JAVRHK010000016.1"/>
</dbReference>
<evidence type="ECO:0000256" key="1">
    <source>
        <dbReference type="SAM" id="SignalP"/>
    </source>
</evidence>
<protein>
    <recommendedName>
        <fullName evidence="4">Adhesin domain-containing protein</fullName>
    </recommendedName>
</protein>
<keyword evidence="3" id="KW-1185">Reference proteome</keyword>
<evidence type="ECO:0000313" key="3">
    <source>
        <dbReference type="Proteomes" id="UP001262582"/>
    </source>
</evidence>
<dbReference type="EMBL" id="JAVRHK010000016">
    <property type="protein sequence ID" value="MDT0678181.1"/>
    <property type="molecule type" value="Genomic_DNA"/>
</dbReference>
<sequence length="463" mass="51247">MKTYKLNIFVLLLLLTAGLSAQTKKLEKSFNTSGTVNVNVDAKHTNISIEKWDKNEVKVEAFLNAGGSDKQQVQELLNSWKLQASGSLNDVSIISGGNNSLNPGANINVDINGLDESIGGLQELLGPMMEGLMPMIRNIASNPLPENFTAKVGDMNFDYEAYQRNPDAYMKKWEARIEEEFGEDFEKDMEKWAARIEKNSDKWEKEYGAKMEAWGEQFGKDMEVWGEQFGKEMEKWGEQFGREMEAKFAGKDAKVMVLPGNPAKANRNIKISVPKDARLNLIVRHGELKLAGTTSNVKANVSHGSLSANRLTGNKTDVNVSYSPVKIKQWDYGILTAGYVQDLQIEKAASIKLNSNSSDVVIGEISETGIINGSFGELKINKLAPGFNNLRISLENSDLELVLPDTAYSFNYDGTQSDIDYPSSMQLKKTRTYDNVLLSGYNKTSNGQGSVSIQASFSDVLVK</sequence>
<accession>A0ABU3D9H0</accession>
<reference evidence="2 3" key="1">
    <citation type="submission" date="2023-09" db="EMBL/GenBank/DDBJ databases">
        <authorList>
            <person name="Rey-Velasco X."/>
        </authorList>
    </citation>
    <scope>NUCLEOTIDE SEQUENCE [LARGE SCALE GENOMIC DNA]</scope>
    <source>
        <strain evidence="2 3">F117</strain>
    </source>
</reference>
<evidence type="ECO:0008006" key="4">
    <source>
        <dbReference type="Google" id="ProtNLM"/>
    </source>
</evidence>
<evidence type="ECO:0000313" key="2">
    <source>
        <dbReference type="EMBL" id="MDT0678181.1"/>
    </source>
</evidence>
<feature type="chain" id="PRO_5045135541" description="Adhesin domain-containing protein" evidence="1">
    <location>
        <begin position="22"/>
        <end position="463"/>
    </location>
</feature>
<comment type="caution">
    <text evidence="2">The sequence shown here is derived from an EMBL/GenBank/DDBJ whole genome shotgun (WGS) entry which is preliminary data.</text>
</comment>
<keyword evidence="1" id="KW-0732">Signal</keyword>
<dbReference type="Proteomes" id="UP001262582">
    <property type="component" value="Unassembled WGS sequence"/>
</dbReference>